<keyword evidence="2" id="KW-1185">Reference proteome</keyword>
<protein>
    <submittedName>
        <fullName evidence="1">Uncharacterized protein</fullName>
    </submittedName>
</protein>
<dbReference type="AlphaFoldDB" id="A0AAN7NF83"/>
<reference evidence="1 2" key="1">
    <citation type="journal article" date="2023" name="J. Hered.">
        <title>Chromosome-level genome of the wood stork (Mycteria americana) provides insight into avian chromosome evolution.</title>
        <authorList>
            <person name="Flamio R. Jr."/>
            <person name="Ramstad K.M."/>
        </authorList>
    </citation>
    <scope>NUCLEOTIDE SEQUENCE [LARGE SCALE GENOMIC DNA]</scope>
    <source>
        <strain evidence="1">JAX WOST 10</strain>
    </source>
</reference>
<proteinExistence type="predicted"/>
<gene>
    <name evidence="1" type="ORF">QYF61_019285</name>
</gene>
<dbReference type="EMBL" id="JAUNZN010000019">
    <property type="protein sequence ID" value="KAK4810366.1"/>
    <property type="molecule type" value="Genomic_DNA"/>
</dbReference>
<name>A0AAN7NF83_MYCAM</name>
<comment type="caution">
    <text evidence="1">The sequence shown here is derived from an EMBL/GenBank/DDBJ whole genome shotgun (WGS) entry which is preliminary data.</text>
</comment>
<accession>A0AAN7NF83</accession>
<sequence length="501" mass="54919">MAMVQAAAVLQEKQSSPIIATTLQVGRPYSTRENRQLSKAHTRNSVVVSQKAFEQHHRKVSGTVKHKERQVPPCLPQGWIAMEMAPPGVQNACGDIQNRQEDTHKQIAKRKQHLTPSATSRDIFNYIRLLGALSSLSLNVSRDGAPTTSRGNLFQCFTTLIVKKFFLISTLNLPSFSLKPLPLVLSQQALLKSCNKVSTEPSLLQAEQPQLSQPFFIGEVFHPSGHLRGPPLDPLQQICVFPVLRTPELDAVLQSCSQSLHPPACIDTGGCPAAQVQDLALGLVEPHEVHMDPLLQLVQVPLDDIPSFWRVNPPLSLVSSANLLRVYLIPLSMSLMKILNSTSPNSIASRRTCSMIFPGREVRLTVGGTLFPQFLSCGPSTQEVWKEKLPVKTEAKKLSSTSAFSSSVVTSLPFSSSCALAFLTPSLHNRAVSLYSSQDTCPCFHCLCISFLPFSLTSRTANFTSARSLQPRLPPILMSPISSPVLVTNRSSIASYSVRRK</sequence>
<dbReference type="Proteomes" id="UP001333110">
    <property type="component" value="Unassembled WGS sequence"/>
</dbReference>
<organism evidence="1 2">
    <name type="scientific">Mycteria americana</name>
    <name type="common">Wood stork</name>
    <dbReference type="NCBI Taxonomy" id="33587"/>
    <lineage>
        <taxon>Eukaryota</taxon>
        <taxon>Metazoa</taxon>
        <taxon>Chordata</taxon>
        <taxon>Craniata</taxon>
        <taxon>Vertebrata</taxon>
        <taxon>Euteleostomi</taxon>
        <taxon>Archelosauria</taxon>
        <taxon>Archosauria</taxon>
        <taxon>Dinosauria</taxon>
        <taxon>Saurischia</taxon>
        <taxon>Theropoda</taxon>
        <taxon>Coelurosauria</taxon>
        <taxon>Aves</taxon>
        <taxon>Neognathae</taxon>
        <taxon>Neoaves</taxon>
        <taxon>Aequornithes</taxon>
        <taxon>Ciconiiformes</taxon>
        <taxon>Ciconiidae</taxon>
        <taxon>Mycteria</taxon>
    </lineage>
</organism>
<evidence type="ECO:0000313" key="1">
    <source>
        <dbReference type="EMBL" id="KAK4810366.1"/>
    </source>
</evidence>
<evidence type="ECO:0000313" key="2">
    <source>
        <dbReference type="Proteomes" id="UP001333110"/>
    </source>
</evidence>